<dbReference type="GO" id="GO:0000166">
    <property type="term" value="F:nucleotide binding"/>
    <property type="evidence" value="ECO:0007669"/>
    <property type="project" value="InterPro"/>
</dbReference>
<organism evidence="3 4">
    <name type="scientific">Kribbella solani</name>
    <dbReference type="NCBI Taxonomy" id="236067"/>
    <lineage>
        <taxon>Bacteria</taxon>
        <taxon>Bacillati</taxon>
        <taxon>Actinomycetota</taxon>
        <taxon>Actinomycetes</taxon>
        <taxon>Propionibacteriales</taxon>
        <taxon>Kribbellaceae</taxon>
        <taxon>Kribbella</taxon>
    </lineage>
</organism>
<dbReference type="PANTHER" id="PTHR43377">
    <property type="entry name" value="BILIVERDIN REDUCTASE A"/>
    <property type="match status" value="1"/>
</dbReference>
<dbReference type="InterPro" id="IPR000683">
    <property type="entry name" value="Gfo/Idh/MocA-like_OxRdtase_N"/>
</dbReference>
<accession>A0A841DNK8</accession>
<dbReference type="Gene3D" id="3.40.50.720">
    <property type="entry name" value="NAD(P)-binding Rossmann-like Domain"/>
    <property type="match status" value="1"/>
</dbReference>
<feature type="domain" description="GFO/IDH/MocA-like oxidoreductase" evidence="2">
    <location>
        <begin position="124"/>
        <end position="246"/>
    </location>
</feature>
<comment type="caution">
    <text evidence="3">The sequence shown here is derived from an EMBL/GenBank/DDBJ whole genome shotgun (WGS) entry which is preliminary data.</text>
</comment>
<sequence>MRVALAGLGDIGLGAHLPALRRHPSVRLVRLVDPDAGRREAAAAQGIPVGADVDPGEVDGVVLATPPWVTPELVVRYARAGLFVLAEKPVATSVEAAGVYGQLSAEERGRVQVGLTYRHDPALQQLATWISDGTLGTPVLVRAHIYDEPYDPADVEHADRIIATLAHGTPVVHEGAHLFDWLSHLLGGQPESVDDAWSRMTRPGLPAANLTGARLSYPGGHQALVEFGWLTSALPRCELTFLGDRGLATLDGFTFELRLRTAAEDREIRFPGDRMTRCFDLQVQRFVDLYDGACKAGVPSLDDGIAALRTAQLVAGRAL</sequence>
<dbReference type="EMBL" id="JACHNF010000001">
    <property type="protein sequence ID" value="MBB5979359.1"/>
    <property type="molecule type" value="Genomic_DNA"/>
</dbReference>
<dbReference type="Pfam" id="PF22725">
    <property type="entry name" value="GFO_IDH_MocA_C3"/>
    <property type="match status" value="1"/>
</dbReference>
<dbReference type="AlphaFoldDB" id="A0A841DNK8"/>
<dbReference type="Pfam" id="PF01408">
    <property type="entry name" value="GFO_IDH_MocA"/>
    <property type="match status" value="1"/>
</dbReference>
<evidence type="ECO:0000313" key="4">
    <source>
        <dbReference type="Proteomes" id="UP000558997"/>
    </source>
</evidence>
<evidence type="ECO:0000313" key="3">
    <source>
        <dbReference type="EMBL" id="MBB5979359.1"/>
    </source>
</evidence>
<protein>
    <submittedName>
        <fullName evidence="3">Putative dehydrogenase</fullName>
    </submittedName>
</protein>
<dbReference type="InterPro" id="IPR036291">
    <property type="entry name" value="NAD(P)-bd_dom_sf"/>
</dbReference>
<dbReference type="InterPro" id="IPR055170">
    <property type="entry name" value="GFO_IDH_MocA-like_dom"/>
</dbReference>
<evidence type="ECO:0000259" key="2">
    <source>
        <dbReference type="Pfam" id="PF22725"/>
    </source>
</evidence>
<dbReference type="Proteomes" id="UP000558997">
    <property type="component" value="Unassembled WGS sequence"/>
</dbReference>
<proteinExistence type="predicted"/>
<dbReference type="PANTHER" id="PTHR43377:SF1">
    <property type="entry name" value="BILIVERDIN REDUCTASE A"/>
    <property type="match status" value="1"/>
</dbReference>
<name>A0A841DNK8_9ACTN</name>
<evidence type="ECO:0000259" key="1">
    <source>
        <dbReference type="Pfam" id="PF01408"/>
    </source>
</evidence>
<reference evidence="3 4" key="1">
    <citation type="submission" date="2020-08" db="EMBL/GenBank/DDBJ databases">
        <title>Sequencing the genomes of 1000 actinobacteria strains.</title>
        <authorList>
            <person name="Klenk H.-P."/>
        </authorList>
    </citation>
    <scope>NUCLEOTIDE SEQUENCE [LARGE SCALE GENOMIC DNA]</scope>
    <source>
        <strain evidence="3 4">DSM 17294</strain>
    </source>
</reference>
<dbReference type="Gene3D" id="3.30.360.10">
    <property type="entry name" value="Dihydrodipicolinate Reductase, domain 2"/>
    <property type="match status" value="1"/>
</dbReference>
<dbReference type="SUPFAM" id="SSF55347">
    <property type="entry name" value="Glyceraldehyde-3-phosphate dehydrogenase-like, C-terminal domain"/>
    <property type="match status" value="1"/>
</dbReference>
<dbReference type="SUPFAM" id="SSF51735">
    <property type="entry name" value="NAD(P)-binding Rossmann-fold domains"/>
    <property type="match status" value="1"/>
</dbReference>
<gene>
    <name evidence="3" type="ORF">HDA44_002700</name>
</gene>
<dbReference type="InterPro" id="IPR051450">
    <property type="entry name" value="Gfo/Idh/MocA_Oxidoreductases"/>
</dbReference>
<keyword evidence="4" id="KW-1185">Reference proteome</keyword>
<feature type="domain" description="Gfo/Idh/MocA-like oxidoreductase N-terminal" evidence="1">
    <location>
        <begin position="1"/>
        <end position="114"/>
    </location>
</feature>
<dbReference type="RefSeq" id="WP_184834292.1">
    <property type="nucleotide sequence ID" value="NZ_BAAAVN010000001.1"/>
</dbReference>